<dbReference type="PANTHER" id="PTHR43140">
    <property type="entry name" value="TYPE-1 RESTRICTION ENZYME ECOKI SPECIFICITY PROTEIN"/>
    <property type="match status" value="1"/>
</dbReference>
<dbReference type="SUPFAM" id="SSF116734">
    <property type="entry name" value="DNA methylase specificity domain"/>
    <property type="match status" value="1"/>
</dbReference>
<sequence length="207" mass="23302">MGLIQRSNTLDYVGTCAIYNGVFGEFIYPDLIMKIQVIEEKTTPEFIYYALSNKATRLYFRKNATGTAGNMPKINQQVVMNTPVVLPSIEEQKEVVRQIQLLFKTADIIAQQYQQTFGAINQLDQTILAQAFRGALVPQDPNDEPASVLLERIRAEREKNTGATSKRSKKSADTSQERSEKSTGATSKRSNKSEPFKEAIQMELELE</sequence>
<dbReference type="InterPro" id="IPR044946">
    <property type="entry name" value="Restrct_endonuc_typeI_TRD_sf"/>
</dbReference>
<evidence type="ECO:0000256" key="3">
    <source>
        <dbReference type="ARBA" id="ARBA00023125"/>
    </source>
</evidence>
<dbReference type="InterPro" id="IPR000055">
    <property type="entry name" value="Restrct_endonuc_typeI_TRD"/>
</dbReference>
<feature type="compositionally biased region" description="Basic and acidic residues" evidence="5">
    <location>
        <begin position="170"/>
        <end position="181"/>
    </location>
</feature>
<evidence type="ECO:0000256" key="1">
    <source>
        <dbReference type="ARBA" id="ARBA00010923"/>
    </source>
</evidence>
<gene>
    <name evidence="7" type="ORF">DSM106972_099250</name>
</gene>
<dbReference type="GO" id="GO:0003677">
    <property type="term" value="F:DNA binding"/>
    <property type="evidence" value="ECO:0007669"/>
    <property type="project" value="UniProtKB-KW"/>
</dbReference>
<organism evidence="7 8">
    <name type="scientific">Dulcicalothrix desertica PCC 7102</name>
    <dbReference type="NCBI Taxonomy" id="232991"/>
    <lineage>
        <taxon>Bacteria</taxon>
        <taxon>Bacillati</taxon>
        <taxon>Cyanobacteriota</taxon>
        <taxon>Cyanophyceae</taxon>
        <taxon>Nostocales</taxon>
        <taxon>Calotrichaceae</taxon>
        <taxon>Dulcicalothrix</taxon>
    </lineage>
</organism>
<comment type="similarity">
    <text evidence="1">Belongs to the type-I restriction system S methylase family.</text>
</comment>
<dbReference type="OrthoDB" id="9815652at2"/>
<evidence type="ECO:0000313" key="8">
    <source>
        <dbReference type="Proteomes" id="UP000271624"/>
    </source>
</evidence>
<protein>
    <recommendedName>
        <fullName evidence="6">Type I restriction modification DNA specificity domain-containing protein</fullName>
    </recommendedName>
</protein>
<comment type="subunit">
    <text evidence="4">The methyltransferase is composed of M and S polypeptides.</text>
</comment>
<comment type="caution">
    <text evidence="7">The sequence shown here is derived from an EMBL/GenBank/DDBJ whole genome shotgun (WGS) entry which is preliminary data.</text>
</comment>
<feature type="domain" description="Type I restriction modification DNA specificity" evidence="6">
    <location>
        <begin position="13"/>
        <end position="115"/>
    </location>
</feature>
<reference evidence="7" key="2">
    <citation type="journal article" date="2019" name="Genome Biol. Evol.">
        <title>Day and night: Metabolic profiles and evolutionary relationships of six axenic non-marine cyanobacteria.</title>
        <authorList>
            <person name="Will S.E."/>
            <person name="Henke P."/>
            <person name="Boedeker C."/>
            <person name="Huang S."/>
            <person name="Brinkmann H."/>
            <person name="Rohde M."/>
            <person name="Jarek M."/>
            <person name="Friedl T."/>
            <person name="Seufert S."/>
            <person name="Schumacher M."/>
            <person name="Overmann J."/>
            <person name="Neumann-Schaal M."/>
            <person name="Petersen J."/>
        </authorList>
    </citation>
    <scope>NUCLEOTIDE SEQUENCE [LARGE SCALE GENOMIC DNA]</scope>
    <source>
        <strain evidence="7">PCC 7102</strain>
    </source>
</reference>
<keyword evidence="2" id="KW-0680">Restriction system</keyword>
<dbReference type="Gene3D" id="3.90.220.20">
    <property type="entry name" value="DNA methylase specificity domains"/>
    <property type="match status" value="1"/>
</dbReference>
<dbReference type="InterPro" id="IPR051212">
    <property type="entry name" value="Type-I_RE_S_subunit"/>
</dbReference>
<dbReference type="PANTHER" id="PTHR43140:SF1">
    <property type="entry name" value="TYPE I RESTRICTION ENZYME ECOKI SPECIFICITY SUBUNIT"/>
    <property type="match status" value="1"/>
</dbReference>
<evidence type="ECO:0000256" key="5">
    <source>
        <dbReference type="SAM" id="MobiDB-lite"/>
    </source>
</evidence>
<dbReference type="EMBL" id="RSCL01000081">
    <property type="protein sequence ID" value="RUS92369.1"/>
    <property type="molecule type" value="Genomic_DNA"/>
</dbReference>
<name>A0A433UER9_9CYAN</name>
<evidence type="ECO:0000256" key="4">
    <source>
        <dbReference type="ARBA" id="ARBA00038652"/>
    </source>
</evidence>
<evidence type="ECO:0000256" key="2">
    <source>
        <dbReference type="ARBA" id="ARBA00022747"/>
    </source>
</evidence>
<dbReference type="AlphaFoldDB" id="A0A433UER9"/>
<evidence type="ECO:0000313" key="7">
    <source>
        <dbReference type="EMBL" id="RUS92369.1"/>
    </source>
</evidence>
<accession>A0A433UER9</accession>
<dbReference type="RefSeq" id="WP_158633045.1">
    <property type="nucleotide sequence ID" value="NZ_RSCL01000081.1"/>
</dbReference>
<keyword evidence="8" id="KW-1185">Reference proteome</keyword>
<dbReference type="GO" id="GO:0009307">
    <property type="term" value="P:DNA restriction-modification system"/>
    <property type="evidence" value="ECO:0007669"/>
    <property type="project" value="UniProtKB-KW"/>
</dbReference>
<keyword evidence="3" id="KW-0238">DNA-binding</keyword>
<dbReference type="Pfam" id="PF01420">
    <property type="entry name" value="Methylase_S"/>
    <property type="match status" value="1"/>
</dbReference>
<dbReference type="Proteomes" id="UP000271624">
    <property type="component" value="Unassembled WGS sequence"/>
</dbReference>
<evidence type="ECO:0000259" key="6">
    <source>
        <dbReference type="Pfam" id="PF01420"/>
    </source>
</evidence>
<proteinExistence type="inferred from homology"/>
<reference evidence="7" key="1">
    <citation type="submission" date="2018-12" db="EMBL/GenBank/DDBJ databases">
        <authorList>
            <person name="Will S."/>
            <person name="Neumann-Schaal M."/>
            <person name="Henke P."/>
        </authorList>
    </citation>
    <scope>NUCLEOTIDE SEQUENCE</scope>
    <source>
        <strain evidence="7">PCC 7102</strain>
    </source>
</reference>
<feature type="region of interest" description="Disordered" evidence="5">
    <location>
        <begin position="154"/>
        <end position="207"/>
    </location>
</feature>